<feature type="non-terminal residue" evidence="1">
    <location>
        <position position="261"/>
    </location>
</feature>
<accession>X0XJW6</accession>
<name>X0XJW6_9ZZZZ</name>
<protein>
    <submittedName>
        <fullName evidence="1">Uncharacterized protein</fullName>
    </submittedName>
</protein>
<evidence type="ECO:0000313" key="1">
    <source>
        <dbReference type="EMBL" id="GAG25281.1"/>
    </source>
</evidence>
<comment type="caution">
    <text evidence="1">The sequence shown here is derived from an EMBL/GenBank/DDBJ whole genome shotgun (WGS) entry which is preliminary data.</text>
</comment>
<dbReference type="InterPro" id="IPR056408">
    <property type="entry name" value="CT021-like"/>
</dbReference>
<feature type="non-terminal residue" evidence="1">
    <location>
        <position position="1"/>
    </location>
</feature>
<dbReference type="Pfam" id="PF24683">
    <property type="entry name" value="CT021"/>
    <property type="match status" value="1"/>
</dbReference>
<gene>
    <name evidence="1" type="ORF">S01H1_49819</name>
</gene>
<organism evidence="1">
    <name type="scientific">marine sediment metagenome</name>
    <dbReference type="NCBI Taxonomy" id="412755"/>
    <lineage>
        <taxon>unclassified sequences</taxon>
        <taxon>metagenomes</taxon>
        <taxon>ecological metagenomes</taxon>
    </lineage>
</organism>
<sequence length="261" mass="30325">RPLFVLLLLPTFLLSVTLKERFREGSNGDYIVIEQNKTYTLLNIHTKNEDEIILEEISIPSHLASSKEFKWKEWVRTGAAGHTSWIMYEVDFENDRITESYSFTRKAFASIDSNNSFLLSLLKISLDPIPRADRRRIGLAPPQGEEENRKLWNPPQYIEGKRIKKPAYDAFGAIWPKDNSELSEKEIELYFDQTHQNFPFPYWIQISGNSLSYKIRTLDSGKNLQSPFTELPRRAPTILGTLKKQENSYMLTVKCPSFIQD</sequence>
<reference evidence="1" key="1">
    <citation type="journal article" date="2014" name="Front. Microbiol.">
        <title>High frequency of phylogenetically diverse reductive dehalogenase-homologous genes in deep subseafloor sedimentary metagenomes.</title>
        <authorList>
            <person name="Kawai M."/>
            <person name="Futagami T."/>
            <person name="Toyoda A."/>
            <person name="Takaki Y."/>
            <person name="Nishi S."/>
            <person name="Hori S."/>
            <person name="Arai W."/>
            <person name="Tsubouchi T."/>
            <person name="Morono Y."/>
            <person name="Uchiyama I."/>
            <person name="Ito T."/>
            <person name="Fujiyama A."/>
            <person name="Inagaki F."/>
            <person name="Takami H."/>
        </authorList>
    </citation>
    <scope>NUCLEOTIDE SEQUENCE</scope>
    <source>
        <strain evidence="1">Expedition CK06-06</strain>
    </source>
</reference>
<dbReference type="AlphaFoldDB" id="X0XJW6"/>
<dbReference type="EMBL" id="BARS01032069">
    <property type="protein sequence ID" value="GAG25281.1"/>
    <property type="molecule type" value="Genomic_DNA"/>
</dbReference>
<proteinExistence type="predicted"/>